<dbReference type="RefSeq" id="WP_035249889.1">
    <property type="nucleotide sequence ID" value="NZ_ARXU01000014.1"/>
</dbReference>
<organism evidence="2 3">
    <name type="scientific">Alcanivorax jadensis T9</name>
    <dbReference type="NCBI Taxonomy" id="1177181"/>
    <lineage>
        <taxon>Bacteria</taxon>
        <taxon>Pseudomonadati</taxon>
        <taxon>Pseudomonadota</taxon>
        <taxon>Gammaproteobacteria</taxon>
        <taxon>Oceanospirillales</taxon>
        <taxon>Alcanivoracaceae</taxon>
        <taxon>Alcanivorax</taxon>
    </lineage>
</organism>
<dbReference type="InterPro" id="IPR057271">
    <property type="entry name" value="YagK_YfjJ_C"/>
</dbReference>
<name>A0ABR4WA91_9GAMM</name>
<evidence type="ECO:0000259" key="1">
    <source>
        <dbReference type="Pfam" id="PF11726"/>
    </source>
</evidence>
<proteinExistence type="predicted"/>
<reference evidence="2 3" key="1">
    <citation type="submission" date="2012-09" db="EMBL/GenBank/DDBJ databases">
        <title>Genome Sequence of alkane-degrading Bacterium Alcanivorax jadensis T9.</title>
        <authorList>
            <person name="Lai Q."/>
            <person name="Shao Z."/>
        </authorList>
    </citation>
    <scope>NUCLEOTIDE SEQUENCE [LARGE SCALE GENOMIC DNA]</scope>
    <source>
        <strain evidence="2 3">T9</strain>
    </source>
</reference>
<feature type="domain" description="YagK/YfjJ C-terminal" evidence="1">
    <location>
        <begin position="160"/>
        <end position="236"/>
    </location>
</feature>
<comment type="caution">
    <text evidence="2">The sequence shown here is derived from an EMBL/GenBank/DDBJ whole genome shotgun (WGS) entry which is preliminary data.</text>
</comment>
<evidence type="ECO:0000313" key="2">
    <source>
        <dbReference type="EMBL" id="KGD60150.1"/>
    </source>
</evidence>
<sequence length="237" mass="27015">MRKRHPENTNLTLHHSGPWNGYDVQLQRGPLFIPYLERIHQAMEREADRQARTMAVRVDLKLPRHGYMRDGDLFGFFIQSLQAQIDADMDRRRREGRRGPACKVGYVCVKETADAFHHHYHLCLFLNGECYRGLGRMPEGCRAGAQDFDPDLPVDPAAGEADSLAKKIVLAWSRALGLSMEQAVGLVHFCEGGVYWVRRGSMECDSQIAGLFNRLSYFAKQETKQFGDGSRNLRCSR</sequence>
<dbReference type="Proteomes" id="UP000029443">
    <property type="component" value="Unassembled WGS sequence"/>
</dbReference>
<accession>A0ABR4WA91</accession>
<dbReference type="Pfam" id="PF11726">
    <property type="entry name" value="YagK_YfjJ_C"/>
    <property type="match status" value="2"/>
</dbReference>
<protein>
    <submittedName>
        <fullName evidence="2">Prophage protein</fullName>
    </submittedName>
</protein>
<gene>
    <name evidence="2" type="ORF">T9A_02908</name>
</gene>
<feature type="domain" description="YagK/YfjJ C-terminal" evidence="1">
    <location>
        <begin position="49"/>
        <end position="137"/>
    </location>
</feature>
<dbReference type="EMBL" id="ARXU01000014">
    <property type="protein sequence ID" value="KGD60150.1"/>
    <property type="molecule type" value="Genomic_DNA"/>
</dbReference>
<keyword evidence="3" id="KW-1185">Reference proteome</keyword>
<evidence type="ECO:0000313" key="3">
    <source>
        <dbReference type="Proteomes" id="UP000029443"/>
    </source>
</evidence>